<accession>C4NTB8</accession>
<name>C4NTB8_9CAUD</name>
<dbReference type="Proteomes" id="UP000002342">
    <property type="component" value="Segment"/>
</dbReference>
<dbReference type="GeneID" id="7874771"/>
<organism evidence="1 2">
    <name type="scientific">Sulfitobacter phage EE36phi1</name>
    <dbReference type="NCBI Taxonomy" id="490913"/>
    <lineage>
        <taxon>Viruses</taxon>
        <taxon>Duplodnaviria</taxon>
        <taxon>Heunggongvirae</taxon>
        <taxon>Uroviricota</taxon>
        <taxon>Caudoviricetes</taxon>
        <taxon>Schitoviridae</taxon>
        <taxon>Rhodovirinae</taxon>
        <taxon>Aorunvirus</taxon>
        <taxon>Aorunvirus EE36phi1</taxon>
    </lineage>
</organism>
<dbReference type="RefSeq" id="YP_002898966.1">
    <property type="nucleotide sequence ID" value="NC_012696.1"/>
</dbReference>
<evidence type="ECO:0000313" key="2">
    <source>
        <dbReference type="Proteomes" id="UP000002342"/>
    </source>
</evidence>
<dbReference type="OrthoDB" id="36841at10239"/>
<reference evidence="1 2" key="1">
    <citation type="journal article" date="2009" name="Environ. Microbiol.">
        <title>Genome sequences of two novel phages infecting marine roseobacters.</title>
        <authorList>
            <person name="Zhao Y."/>
            <person name="Wang K."/>
            <person name="Jiao N."/>
            <person name="Chen F."/>
        </authorList>
    </citation>
    <scope>NUCLEOTIDE SEQUENCE</scope>
    <source>
        <strain evidence="1">EE36P1</strain>
    </source>
</reference>
<dbReference type="EMBL" id="FJ591094">
    <property type="protein sequence ID" value="ACL81384.1"/>
    <property type="molecule type" value="Genomic_DNA"/>
</dbReference>
<sequence>MLGMEPRDSSETSVVSMNGMYSHSSIVQSENALTFFRWVCLQSERNRYVYPTTPR</sequence>
<keyword evidence="2" id="KW-1185">Reference proteome</keyword>
<evidence type="ECO:0000313" key="1">
    <source>
        <dbReference type="EMBL" id="ACL81384.1"/>
    </source>
</evidence>
<protein>
    <submittedName>
        <fullName evidence="1">Uncharacterized protein</fullName>
    </submittedName>
</protein>
<proteinExistence type="predicted"/>
<dbReference type="KEGG" id="vg:7874771"/>